<evidence type="ECO:0000313" key="1">
    <source>
        <dbReference type="EMBL" id="JAD50903.1"/>
    </source>
</evidence>
<name>A0A0A9ALY5_ARUDO</name>
<reference evidence="1" key="2">
    <citation type="journal article" date="2015" name="Data Brief">
        <title>Shoot transcriptome of the giant reed, Arundo donax.</title>
        <authorList>
            <person name="Barrero R.A."/>
            <person name="Guerrero F.D."/>
            <person name="Moolhuijzen P."/>
            <person name="Goolsby J.A."/>
            <person name="Tidwell J."/>
            <person name="Bellgard S.E."/>
            <person name="Bellgard M.I."/>
        </authorList>
    </citation>
    <scope>NUCLEOTIDE SEQUENCE</scope>
    <source>
        <tissue evidence="1">Shoot tissue taken approximately 20 cm above the soil surface</tissue>
    </source>
</reference>
<dbReference type="AlphaFoldDB" id="A0A0A9ALY5"/>
<proteinExistence type="predicted"/>
<sequence length="17" mass="1891">MPGNERTCRTPGICELN</sequence>
<dbReference type="EMBL" id="GBRH01246992">
    <property type="protein sequence ID" value="JAD50903.1"/>
    <property type="molecule type" value="Transcribed_RNA"/>
</dbReference>
<organism evidence="1">
    <name type="scientific">Arundo donax</name>
    <name type="common">Giant reed</name>
    <name type="synonym">Donax arundinaceus</name>
    <dbReference type="NCBI Taxonomy" id="35708"/>
    <lineage>
        <taxon>Eukaryota</taxon>
        <taxon>Viridiplantae</taxon>
        <taxon>Streptophyta</taxon>
        <taxon>Embryophyta</taxon>
        <taxon>Tracheophyta</taxon>
        <taxon>Spermatophyta</taxon>
        <taxon>Magnoliopsida</taxon>
        <taxon>Liliopsida</taxon>
        <taxon>Poales</taxon>
        <taxon>Poaceae</taxon>
        <taxon>PACMAD clade</taxon>
        <taxon>Arundinoideae</taxon>
        <taxon>Arundineae</taxon>
        <taxon>Arundo</taxon>
    </lineage>
</organism>
<accession>A0A0A9ALY5</accession>
<reference evidence="1" key="1">
    <citation type="submission" date="2014-09" db="EMBL/GenBank/DDBJ databases">
        <authorList>
            <person name="Magalhaes I.L.F."/>
            <person name="Oliveira U."/>
            <person name="Santos F.R."/>
            <person name="Vidigal T.H.D.A."/>
            <person name="Brescovit A.D."/>
            <person name="Santos A.J."/>
        </authorList>
    </citation>
    <scope>NUCLEOTIDE SEQUENCE</scope>
    <source>
        <tissue evidence="1">Shoot tissue taken approximately 20 cm above the soil surface</tissue>
    </source>
</reference>
<protein>
    <submittedName>
        <fullName evidence="1">Uncharacterized protein</fullName>
    </submittedName>
</protein>